<accession>A0ABY4CU30</accession>
<dbReference type="InterPro" id="IPR032808">
    <property type="entry name" value="DoxX"/>
</dbReference>
<keyword evidence="2 5" id="KW-0812">Transmembrane</keyword>
<feature type="transmembrane region" description="Helical" evidence="5">
    <location>
        <begin position="32"/>
        <end position="54"/>
    </location>
</feature>
<evidence type="ECO:0000313" key="6">
    <source>
        <dbReference type="EMBL" id="UOG73621.1"/>
    </source>
</evidence>
<protein>
    <submittedName>
        <fullName evidence="6">DoxX family protein</fullName>
    </submittedName>
</protein>
<feature type="transmembrane region" description="Helical" evidence="5">
    <location>
        <begin position="66"/>
        <end position="84"/>
    </location>
</feature>
<feature type="transmembrane region" description="Helical" evidence="5">
    <location>
        <begin position="90"/>
        <end position="109"/>
    </location>
</feature>
<dbReference type="Pfam" id="PF13564">
    <property type="entry name" value="DoxX_2"/>
    <property type="match status" value="1"/>
</dbReference>
<evidence type="ECO:0000313" key="7">
    <source>
        <dbReference type="Proteomes" id="UP000831113"/>
    </source>
</evidence>
<keyword evidence="4 5" id="KW-0472">Membrane</keyword>
<reference evidence="6 7" key="1">
    <citation type="submission" date="2022-03" db="EMBL/GenBank/DDBJ databases">
        <title>Hymenobactersp. isolated from the air.</title>
        <authorList>
            <person name="Won M."/>
            <person name="Kwon S.-W."/>
        </authorList>
    </citation>
    <scope>NUCLEOTIDE SEQUENCE [LARGE SCALE GENOMIC DNA]</scope>
    <source>
        <strain evidence="6 7">KACC 21982</strain>
    </source>
</reference>
<evidence type="ECO:0000256" key="2">
    <source>
        <dbReference type="ARBA" id="ARBA00022692"/>
    </source>
</evidence>
<dbReference type="PANTHER" id="PTHR36974">
    <property type="entry name" value="MEMBRANE PROTEIN-RELATED"/>
    <property type="match status" value="1"/>
</dbReference>
<name>A0ABY4CU30_9BACT</name>
<proteinExistence type="predicted"/>
<comment type="subcellular location">
    <subcellularLocation>
        <location evidence="1">Membrane</location>
        <topology evidence="1">Multi-pass membrane protein</topology>
    </subcellularLocation>
</comment>
<sequence>MKPLFVLLGAFLLALGATRLFGGSLNFLLAGNVALAVMLLFTGAAHFALTNGMVLMLPEWLPGRKAWVYFTGVVELAAAMGLLVPALRPLVGWLLIAFFVLVLPGNIYAAMHHINYQKATTDGPGPRYLWFRIPLQLLFIAWTWYFSVHLPATLPFASLSY</sequence>
<dbReference type="EMBL" id="CP094669">
    <property type="protein sequence ID" value="UOG73621.1"/>
    <property type="molecule type" value="Genomic_DNA"/>
</dbReference>
<gene>
    <name evidence="6" type="ORF">MTX78_15990</name>
</gene>
<evidence type="ECO:0000256" key="5">
    <source>
        <dbReference type="SAM" id="Phobius"/>
    </source>
</evidence>
<evidence type="ECO:0000256" key="3">
    <source>
        <dbReference type="ARBA" id="ARBA00022989"/>
    </source>
</evidence>
<evidence type="ECO:0000256" key="1">
    <source>
        <dbReference type="ARBA" id="ARBA00004141"/>
    </source>
</evidence>
<dbReference type="PANTHER" id="PTHR36974:SF1">
    <property type="entry name" value="DOXX FAMILY MEMBRANE PROTEIN"/>
    <property type="match status" value="1"/>
</dbReference>
<keyword evidence="7" id="KW-1185">Reference proteome</keyword>
<keyword evidence="3 5" id="KW-1133">Transmembrane helix</keyword>
<evidence type="ECO:0000256" key="4">
    <source>
        <dbReference type="ARBA" id="ARBA00023136"/>
    </source>
</evidence>
<dbReference type="Proteomes" id="UP000831113">
    <property type="component" value="Chromosome"/>
</dbReference>
<feature type="transmembrane region" description="Helical" evidence="5">
    <location>
        <begin position="129"/>
        <end position="146"/>
    </location>
</feature>
<dbReference type="RefSeq" id="WP_243796276.1">
    <property type="nucleotide sequence ID" value="NZ_CP094669.1"/>
</dbReference>
<organism evidence="6 7">
    <name type="scientific">Hymenobacter tibetensis</name>
    <dbReference type="NCBI Taxonomy" id="497967"/>
    <lineage>
        <taxon>Bacteria</taxon>
        <taxon>Pseudomonadati</taxon>
        <taxon>Bacteroidota</taxon>
        <taxon>Cytophagia</taxon>
        <taxon>Cytophagales</taxon>
        <taxon>Hymenobacteraceae</taxon>
        <taxon>Hymenobacter</taxon>
    </lineage>
</organism>